<feature type="domain" description="PAS" evidence="9">
    <location>
        <begin position="196"/>
        <end position="241"/>
    </location>
</feature>
<dbReference type="PANTHER" id="PTHR43304">
    <property type="entry name" value="PHYTOCHROME-LIKE PROTEIN CPH1"/>
    <property type="match status" value="1"/>
</dbReference>
<dbReference type="EMBL" id="JAOPKB010000006">
    <property type="protein sequence ID" value="MCU4973433.1"/>
    <property type="molecule type" value="Genomic_DNA"/>
</dbReference>
<feature type="domain" description="Histidine kinase" evidence="8">
    <location>
        <begin position="747"/>
        <end position="962"/>
    </location>
</feature>
<organism evidence="11 12">
    <name type="scientific">Natronoglomus mannanivorans</name>
    <dbReference type="NCBI Taxonomy" id="2979990"/>
    <lineage>
        <taxon>Archaea</taxon>
        <taxon>Methanobacteriati</taxon>
        <taxon>Methanobacteriota</taxon>
        <taxon>Stenosarchaea group</taxon>
        <taxon>Halobacteria</taxon>
        <taxon>Halobacteriales</taxon>
        <taxon>Natrialbaceae</taxon>
        <taxon>Natronoglomus</taxon>
    </lineage>
</organism>
<dbReference type="SMART" id="SM00388">
    <property type="entry name" value="HisKA"/>
    <property type="match status" value="1"/>
</dbReference>
<proteinExistence type="predicted"/>
<dbReference type="Gene3D" id="3.30.450.20">
    <property type="entry name" value="PAS domain"/>
    <property type="match status" value="4"/>
</dbReference>
<comment type="caution">
    <text evidence="11">The sequence shown here is derived from an EMBL/GenBank/DDBJ whole genome shotgun (WGS) entry which is preliminary data.</text>
</comment>
<evidence type="ECO:0000259" key="10">
    <source>
        <dbReference type="PROSITE" id="PS50113"/>
    </source>
</evidence>
<sequence>MSERVGSAETTFWADGDDRLALQYYRTLVDAVEGGVFQLDADDRFVAIDHTLLELTGYARNDLLGEPVSLLFADRDVERLESRIVDGGRDDTDAEATVAAGGSLEIAATITIASGASVPCDLRLDRVPAPAPVRDGDGQTDGERAERGRENHERNGGSIGIVRVDDADRRRESASRSPSEPSESSESLESPESPESFESIAAVLEEADVGVFVLDNEFDVSWINEATERYFGLDRAAVLGRDKRALIDETIRNAVADPETFEETVVATYEDNSYVERFECHVTPDLDDGREERWLEHRSKPIESGPYAGGRVELYYDITDRHRRATQLRRLNEAVREWLEGTTHEAVAEQASAHISTILDLEINGFFRYDEGSEELRPVAWSDAAETLFGDLPTFAPGEGIAWRVFESGEPAIYDDVRTVPDIYNPETPIRSEIILPVGAHGILIIGSREHDAFDDGDLTLAKIVASSLEVTFDRLSHERTLERERAQTEQLLQTAPVAIAVEDADGETLLANQRAQEALGLTEAEIFGELETDAPKIVDATGDRLEPDELPSARVRDTGEPVLDEELVIERSTGERTWLSVNATPVFTTDGTLERVITAGEDITALKEHERRLERRKSELETELSEILGRVSDAFYALDDEWRFTHLNDRASELLNRPRESLLGSRVWDEYPDVDPIFQERFEEAMASQQPVSFETYDDAHDLWLEFNVYPSETGLSVYFRDVTERKESQRKLEESNERLEQFAYAASHDLQEPLRMVSSYLQLIDQRYGSELGEDGDGQEFLDYAIDGADRMREMIDGLLEYSRVETRGDSFEPVDLEEVLEDVRSDLQVRIAEQDADVTVDSLPTVHGDAGQLRQVFQNLLSNAIEYSGDEPPAVAVSADRDGDTWLVSVRDEGIGIDPDDRERVFEVFQRLHTHDEHAGTGIGLALCKRIVERHGGKIRVDSEPGEGSTFSVALPAVDDVE</sequence>
<feature type="domain" description="PAS" evidence="9">
    <location>
        <begin position="485"/>
        <end position="530"/>
    </location>
</feature>
<dbReference type="InterPro" id="IPR003018">
    <property type="entry name" value="GAF"/>
</dbReference>
<reference evidence="11 12" key="1">
    <citation type="submission" date="2022-09" db="EMBL/GenBank/DDBJ databases">
        <title>Enrichment on poylsaccharides allowed isolation of novel metabolic and taxonomic groups of Haloarchaea.</title>
        <authorList>
            <person name="Sorokin D.Y."/>
            <person name="Elcheninov A.G."/>
            <person name="Khizhniak T.V."/>
            <person name="Kolganova T.V."/>
            <person name="Kublanov I.V."/>
        </authorList>
    </citation>
    <scope>NUCLEOTIDE SEQUENCE [LARGE SCALE GENOMIC DNA]</scope>
    <source>
        <strain evidence="11 12">AArc-m2/3/4</strain>
    </source>
</reference>
<dbReference type="PRINTS" id="PR00344">
    <property type="entry name" value="BCTRLSENSOR"/>
</dbReference>
<evidence type="ECO:0000256" key="2">
    <source>
        <dbReference type="ARBA" id="ARBA00012438"/>
    </source>
</evidence>
<dbReference type="RefSeq" id="WP_338007952.1">
    <property type="nucleotide sequence ID" value="NZ_JAOPKB010000006.1"/>
</dbReference>
<evidence type="ECO:0000256" key="4">
    <source>
        <dbReference type="ARBA" id="ARBA00022679"/>
    </source>
</evidence>
<dbReference type="CDD" id="cd00082">
    <property type="entry name" value="HisKA"/>
    <property type="match status" value="1"/>
</dbReference>
<dbReference type="SMART" id="SM00065">
    <property type="entry name" value="GAF"/>
    <property type="match status" value="1"/>
</dbReference>
<feature type="compositionally biased region" description="Low complexity" evidence="7">
    <location>
        <begin position="175"/>
        <end position="196"/>
    </location>
</feature>
<feature type="compositionally biased region" description="Basic and acidic residues" evidence="7">
    <location>
        <begin position="163"/>
        <end position="174"/>
    </location>
</feature>
<feature type="domain" description="PAC" evidence="10">
    <location>
        <begin position="564"/>
        <end position="616"/>
    </location>
</feature>
<gene>
    <name evidence="11" type="ORF">OB955_11845</name>
</gene>
<dbReference type="SUPFAM" id="SSF55781">
    <property type="entry name" value="GAF domain-like"/>
    <property type="match status" value="1"/>
</dbReference>
<name>A0ABT2QES0_9EURY</name>
<dbReference type="NCBIfam" id="TIGR00229">
    <property type="entry name" value="sensory_box"/>
    <property type="match status" value="2"/>
</dbReference>
<accession>A0ABT2QES0</accession>
<feature type="compositionally biased region" description="Basic and acidic residues" evidence="7">
    <location>
        <begin position="134"/>
        <end position="155"/>
    </location>
</feature>
<dbReference type="Pfam" id="PF00989">
    <property type="entry name" value="PAS"/>
    <property type="match status" value="1"/>
</dbReference>
<dbReference type="Pfam" id="PF13185">
    <property type="entry name" value="GAF_2"/>
    <property type="match status" value="1"/>
</dbReference>
<dbReference type="InterPro" id="IPR013656">
    <property type="entry name" value="PAS_4"/>
</dbReference>
<dbReference type="CDD" id="cd00130">
    <property type="entry name" value="PAS"/>
    <property type="match status" value="4"/>
</dbReference>
<feature type="region of interest" description="Disordered" evidence="7">
    <location>
        <begin position="127"/>
        <end position="196"/>
    </location>
</feature>
<comment type="catalytic activity">
    <reaction evidence="1">
        <text>ATP + protein L-histidine = ADP + protein N-phospho-L-histidine.</text>
        <dbReference type="EC" id="2.7.13.3"/>
    </reaction>
</comment>
<dbReference type="Gene3D" id="3.30.565.10">
    <property type="entry name" value="Histidine kinase-like ATPase, C-terminal domain"/>
    <property type="match status" value="1"/>
</dbReference>
<evidence type="ECO:0000256" key="5">
    <source>
        <dbReference type="ARBA" id="ARBA00022777"/>
    </source>
</evidence>
<dbReference type="PROSITE" id="PS50112">
    <property type="entry name" value="PAS"/>
    <property type="match status" value="4"/>
</dbReference>
<dbReference type="InterPro" id="IPR035965">
    <property type="entry name" value="PAS-like_dom_sf"/>
</dbReference>
<dbReference type="Pfam" id="PF00512">
    <property type="entry name" value="HisKA"/>
    <property type="match status" value="1"/>
</dbReference>
<dbReference type="PROSITE" id="PS50109">
    <property type="entry name" value="HIS_KIN"/>
    <property type="match status" value="1"/>
</dbReference>
<keyword evidence="6" id="KW-0175">Coiled coil</keyword>
<dbReference type="InterPro" id="IPR036890">
    <property type="entry name" value="HATPase_C_sf"/>
</dbReference>
<evidence type="ECO:0000259" key="9">
    <source>
        <dbReference type="PROSITE" id="PS50112"/>
    </source>
</evidence>
<dbReference type="InterPro" id="IPR003594">
    <property type="entry name" value="HATPase_dom"/>
</dbReference>
<dbReference type="InterPro" id="IPR000014">
    <property type="entry name" value="PAS"/>
</dbReference>
<evidence type="ECO:0000313" key="12">
    <source>
        <dbReference type="Proteomes" id="UP001320972"/>
    </source>
</evidence>
<feature type="domain" description="PAS" evidence="9">
    <location>
        <begin position="621"/>
        <end position="690"/>
    </location>
</feature>
<dbReference type="Pfam" id="PF02518">
    <property type="entry name" value="HATPase_c"/>
    <property type="match status" value="1"/>
</dbReference>
<dbReference type="SMART" id="SM00387">
    <property type="entry name" value="HATPase_c"/>
    <property type="match status" value="1"/>
</dbReference>
<dbReference type="Gene3D" id="1.10.287.130">
    <property type="match status" value="1"/>
</dbReference>
<dbReference type="EC" id="2.7.13.3" evidence="2"/>
<dbReference type="SMART" id="SM00091">
    <property type="entry name" value="PAS"/>
    <property type="match status" value="5"/>
</dbReference>
<dbReference type="Pfam" id="PF13426">
    <property type="entry name" value="PAS_9"/>
    <property type="match status" value="1"/>
</dbReference>
<dbReference type="InterPro" id="IPR029016">
    <property type="entry name" value="GAF-like_dom_sf"/>
</dbReference>
<keyword evidence="4" id="KW-0808">Transferase</keyword>
<dbReference type="InterPro" id="IPR003661">
    <property type="entry name" value="HisK_dim/P_dom"/>
</dbReference>
<keyword evidence="5" id="KW-0418">Kinase</keyword>
<feature type="coiled-coil region" evidence="6">
    <location>
        <begin position="604"/>
        <end position="631"/>
    </location>
</feature>
<dbReference type="Proteomes" id="UP001320972">
    <property type="component" value="Unassembled WGS sequence"/>
</dbReference>
<dbReference type="PROSITE" id="PS50113">
    <property type="entry name" value="PAC"/>
    <property type="match status" value="1"/>
</dbReference>
<evidence type="ECO:0000256" key="3">
    <source>
        <dbReference type="ARBA" id="ARBA00022553"/>
    </source>
</evidence>
<dbReference type="PANTHER" id="PTHR43304:SF1">
    <property type="entry name" value="PAC DOMAIN-CONTAINING PROTEIN"/>
    <property type="match status" value="1"/>
</dbReference>
<dbReference type="SUPFAM" id="SSF55785">
    <property type="entry name" value="PYP-like sensor domain (PAS domain)"/>
    <property type="match status" value="4"/>
</dbReference>
<evidence type="ECO:0000256" key="7">
    <source>
        <dbReference type="SAM" id="MobiDB-lite"/>
    </source>
</evidence>
<keyword evidence="3" id="KW-0597">Phosphoprotein</keyword>
<feature type="domain" description="PAS" evidence="9">
    <location>
        <begin position="21"/>
        <end position="84"/>
    </location>
</feature>
<dbReference type="InterPro" id="IPR013767">
    <property type="entry name" value="PAS_fold"/>
</dbReference>
<evidence type="ECO:0000256" key="6">
    <source>
        <dbReference type="SAM" id="Coils"/>
    </source>
</evidence>
<dbReference type="InterPro" id="IPR036097">
    <property type="entry name" value="HisK_dim/P_sf"/>
</dbReference>
<evidence type="ECO:0000313" key="11">
    <source>
        <dbReference type="EMBL" id="MCU4973433.1"/>
    </source>
</evidence>
<dbReference type="SUPFAM" id="SSF55874">
    <property type="entry name" value="ATPase domain of HSP90 chaperone/DNA topoisomerase II/histidine kinase"/>
    <property type="match status" value="1"/>
</dbReference>
<dbReference type="InterPro" id="IPR052162">
    <property type="entry name" value="Sensor_kinase/Photoreceptor"/>
</dbReference>
<dbReference type="InterPro" id="IPR000700">
    <property type="entry name" value="PAS-assoc_C"/>
</dbReference>
<dbReference type="Gene3D" id="3.30.450.40">
    <property type="match status" value="1"/>
</dbReference>
<dbReference type="InterPro" id="IPR005467">
    <property type="entry name" value="His_kinase_dom"/>
</dbReference>
<dbReference type="Pfam" id="PF08448">
    <property type="entry name" value="PAS_4"/>
    <property type="match status" value="2"/>
</dbReference>
<protein>
    <recommendedName>
        <fullName evidence="2">histidine kinase</fullName>
        <ecNumber evidence="2">2.7.13.3</ecNumber>
    </recommendedName>
</protein>
<dbReference type="SUPFAM" id="SSF47384">
    <property type="entry name" value="Homodimeric domain of signal transducing histidine kinase"/>
    <property type="match status" value="1"/>
</dbReference>
<evidence type="ECO:0000259" key="8">
    <source>
        <dbReference type="PROSITE" id="PS50109"/>
    </source>
</evidence>
<evidence type="ECO:0000256" key="1">
    <source>
        <dbReference type="ARBA" id="ARBA00000085"/>
    </source>
</evidence>
<dbReference type="InterPro" id="IPR004358">
    <property type="entry name" value="Sig_transdc_His_kin-like_C"/>
</dbReference>
<keyword evidence="12" id="KW-1185">Reference proteome</keyword>